<feature type="compositionally biased region" description="Low complexity" evidence="1">
    <location>
        <begin position="106"/>
        <end position="147"/>
    </location>
</feature>
<reference evidence="2 3" key="1">
    <citation type="journal article" date="2022" name="Nat. Ecol. Evol.">
        <title>A masculinizing supergene underlies an exaggerated male reproductive morph in a spider.</title>
        <authorList>
            <person name="Hendrickx F."/>
            <person name="De Corte Z."/>
            <person name="Sonet G."/>
            <person name="Van Belleghem S.M."/>
            <person name="Kostlbacher S."/>
            <person name="Vangestel C."/>
        </authorList>
    </citation>
    <scope>NUCLEOTIDE SEQUENCE [LARGE SCALE GENOMIC DNA]</scope>
    <source>
        <strain evidence="2">W744_W776</strain>
    </source>
</reference>
<accession>A0AAV6U652</accession>
<evidence type="ECO:0000256" key="1">
    <source>
        <dbReference type="SAM" id="MobiDB-lite"/>
    </source>
</evidence>
<dbReference type="PANTHER" id="PTHR31511:SF12">
    <property type="entry name" value="RHO TERMINATION FACTOR N-TERMINAL DOMAIN-CONTAINING PROTEIN"/>
    <property type="match status" value="1"/>
</dbReference>
<feature type="compositionally biased region" description="Polar residues" evidence="1">
    <location>
        <begin position="83"/>
        <end position="93"/>
    </location>
</feature>
<proteinExistence type="predicted"/>
<evidence type="ECO:0000313" key="2">
    <source>
        <dbReference type="EMBL" id="KAG8179378.1"/>
    </source>
</evidence>
<comment type="caution">
    <text evidence="2">The sequence shown here is derived from an EMBL/GenBank/DDBJ whole genome shotgun (WGS) entry which is preliminary data.</text>
</comment>
<dbReference type="PANTHER" id="PTHR31511">
    <property type="entry name" value="PROTEIN CBG23764"/>
    <property type="match status" value="1"/>
</dbReference>
<feature type="region of interest" description="Disordered" evidence="1">
    <location>
        <begin position="21"/>
        <end position="164"/>
    </location>
</feature>
<name>A0AAV6U652_9ARAC</name>
<keyword evidence="3" id="KW-1185">Reference proteome</keyword>
<evidence type="ECO:0000313" key="3">
    <source>
        <dbReference type="Proteomes" id="UP000827092"/>
    </source>
</evidence>
<gene>
    <name evidence="2" type="ORF">JTE90_012074</name>
</gene>
<dbReference type="AlphaFoldDB" id="A0AAV6U652"/>
<organism evidence="2 3">
    <name type="scientific">Oedothorax gibbosus</name>
    <dbReference type="NCBI Taxonomy" id="931172"/>
    <lineage>
        <taxon>Eukaryota</taxon>
        <taxon>Metazoa</taxon>
        <taxon>Ecdysozoa</taxon>
        <taxon>Arthropoda</taxon>
        <taxon>Chelicerata</taxon>
        <taxon>Arachnida</taxon>
        <taxon>Araneae</taxon>
        <taxon>Araneomorphae</taxon>
        <taxon>Entelegynae</taxon>
        <taxon>Araneoidea</taxon>
        <taxon>Linyphiidae</taxon>
        <taxon>Erigoninae</taxon>
        <taxon>Oedothorax</taxon>
    </lineage>
</organism>
<protein>
    <submittedName>
        <fullName evidence="2">Uncharacterized protein</fullName>
    </submittedName>
</protein>
<dbReference type="Proteomes" id="UP000827092">
    <property type="component" value="Unassembled WGS sequence"/>
</dbReference>
<sequence>MLEKSKECSVQDCTFHTIKKATLSKRPHEGSSDEDDDIPSGFPNPDDIDDNKINAEMQSDDESNFKDVPLRKAAKISKGIPTPLNSFPSTQNRFAPLSCPAPPSSSPLTPSHSDSTPSTSTAIAAPTADSNNPATPSHSDPTPSTSTGIAAPTADSNNPATPKDAKPALLMVKIDRHIKTLCQTITNYVPNPPTFSTAGEYLKILSSFSEFEGQGSGWIIDEILHLEVNTAVYIPLGAASYIPLPKELLQTRSILNIQNSDNKCFLWSVLADLHPVPDYGLGLQGPGLGPSQEGGP</sequence>
<dbReference type="EMBL" id="JAFNEN010000631">
    <property type="protein sequence ID" value="KAG8179378.1"/>
    <property type="molecule type" value="Genomic_DNA"/>
</dbReference>